<comment type="caution">
    <text evidence="1">The sequence shown here is derived from an EMBL/GenBank/DDBJ whole genome shotgun (WGS) entry which is preliminary data.</text>
</comment>
<dbReference type="AlphaFoldDB" id="A0A541B0P6"/>
<dbReference type="Proteomes" id="UP000316256">
    <property type="component" value="Unassembled WGS sequence"/>
</dbReference>
<evidence type="ECO:0000313" key="2">
    <source>
        <dbReference type="Proteomes" id="UP000316256"/>
    </source>
</evidence>
<organism evidence="1 2">
    <name type="scientific">Rhodococcus spelaei</name>
    <dbReference type="NCBI Taxonomy" id="2546320"/>
    <lineage>
        <taxon>Bacteria</taxon>
        <taxon>Bacillati</taxon>
        <taxon>Actinomycetota</taxon>
        <taxon>Actinomycetes</taxon>
        <taxon>Mycobacteriales</taxon>
        <taxon>Nocardiaceae</taxon>
        <taxon>Rhodococcus</taxon>
    </lineage>
</organism>
<gene>
    <name evidence="1" type="ORF">FK531_18575</name>
</gene>
<protein>
    <submittedName>
        <fullName evidence="1">Uncharacterized protein</fullName>
    </submittedName>
</protein>
<dbReference type="RefSeq" id="WP_142102022.1">
    <property type="nucleotide sequence ID" value="NZ_VIGH01000009.1"/>
</dbReference>
<reference evidence="1 2" key="1">
    <citation type="submission" date="2019-06" db="EMBL/GenBank/DDBJ databases">
        <title>Rhodococcus spaelei sp. nov., isolated from a cave.</title>
        <authorList>
            <person name="Lee S.D."/>
        </authorList>
    </citation>
    <scope>NUCLEOTIDE SEQUENCE [LARGE SCALE GENOMIC DNA]</scope>
    <source>
        <strain evidence="1 2">C9-5</strain>
    </source>
</reference>
<proteinExistence type="predicted"/>
<name>A0A541B0P6_9NOCA</name>
<keyword evidence="2" id="KW-1185">Reference proteome</keyword>
<dbReference type="EMBL" id="VIGH01000009">
    <property type="protein sequence ID" value="TQF65895.1"/>
    <property type="molecule type" value="Genomic_DNA"/>
</dbReference>
<accession>A0A541B0P6</accession>
<evidence type="ECO:0000313" key="1">
    <source>
        <dbReference type="EMBL" id="TQF65895.1"/>
    </source>
</evidence>
<sequence>MGEQLELEVAAVLVAAAELADSARALDVAARDIESHAPAAGHGYGALAASLRAWSRSVAQDSEHLVSTARAYERREAAHASALGELRP</sequence>